<gene>
    <name evidence="4" type="ORF">MTIM_04940</name>
</gene>
<proteinExistence type="predicted"/>
<dbReference type="AlphaFoldDB" id="A0A7I9Z190"/>
<name>A0A7I9Z190_9MYCO</name>
<sequence length="234" mass="26530">MTTPIRNNLTLPAVGREFWRHPSPWGISLTFAGALIARINVGDWQLADAVLPVLMVAAFPVFEWIIHVAILHWRPRSVGRFVVDPLLARKHREHHCEPRKVELIFMPWQTLLWVIPTAVGVALVAFPRLGLGLTYLVVLTALGLAYEWTHYLIHTDYKAKSNVYRSVWRNHRRHHFKNEHYWFTVTTTGTADRLLGTYPDQSTVPTSPTAKNLHGARASSTPPLGGRQTTTPAL</sequence>
<dbReference type="EMBL" id="BLLA01000001">
    <property type="protein sequence ID" value="GFG94615.1"/>
    <property type="molecule type" value="Genomic_DNA"/>
</dbReference>
<feature type="transmembrane region" description="Helical" evidence="2">
    <location>
        <begin position="49"/>
        <end position="71"/>
    </location>
</feature>
<organism evidence="4 5">
    <name type="scientific">Mycobacterium timonense</name>
    <dbReference type="NCBI Taxonomy" id="701043"/>
    <lineage>
        <taxon>Bacteria</taxon>
        <taxon>Bacillati</taxon>
        <taxon>Actinomycetota</taxon>
        <taxon>Actinomycetes</taxon>
        <taxon>Mycobacteriales</taxon>
        <taxon>Mycobacteriaceae</taxon>
        <taxon>Mycobacterium</taxon>
        <taxon>Mycobacterium avium complex (MAC)</taxon>
    </lineage>
</organism>
<keyword evidence="2" id="KW-0472">Membrane</keyword>
<dbReference type="GO" id="GO:0005506">
    <property type="term" value="F:iron ion binding"/>
    <property type="evidence" value="ECO:0007669"/>
    <property type="project" value="InterPro"/>
</dbReference>
<accession>A0A7I9Z190</accession>
<feature type="transmembrane region" description="Helical" evidence="2">
    <location>
        <begin position="103"/>
        <end position="126"/>
    </location>
</feature>
<evidence type="ECO:0000313" key="5">
    <source>
        <dbReference type="Proteomes" id="UP000465301"/>
    </source>
</evidence>
<evidence type="ECO:0000259" key="3">
    <source>
        <dbReference type="Pfam" id="PF04116"/>
    </source>
</evidence>
<keyword evidence="2" id="KW-1133">Transmembrane helix</keyword>
<feature type="region of interest" description="Disordered" evidence="1">
    <location>
        <begin position="196"/>
        <end position="234"/>
    </location>
</feature>
<dbReference type="InterPro" id="IPR006694">
    <property type="entry name" value="Fatty_acid_hydroxylase"/>
</dbReference>
<feature type="transmembrane region" description="Helical" evidence="2">
    <location>
        <begin position="132"/>
        <end position="153"/>
    </location>
</feature>
<evidence type="ECO:0000256" key="2">
    <source>
        <dbReference type="SAM" id="Phobius"/>
    </source>
</evidence>
<protein>
    <submittedName>
        <fullName evidence="4">Fatty acid hydroxylase</fullName>
    </submittedName>
</protein>
<feature type="compositionally biased region" description="Polar residues" evidence="1">
    <location>
        <begin position="199"/>
        <end position="210"/>
    </location>
</feature>
<evidence type="ECO:0000256" key="1">
    <source>
        <dbReference type="SAM" id="MobiDB-lite"/>
    </source>
</evidence>
<feature type="compositionally biased region" description="Polar residues" evidence="1">
    <location>
        <begin position="218"/>
        <end position="234"/>
    </location>
</feature>
<evidence type="ECO:0000313" key="4">
    <source>
        <dbReference type="EMBL" id="GFG94615.1"/>
    </source>
</evidence>
<dbReference type="GO" id="GO:0016491">
    <property type="term" value="F:oxidoreductase activity"/>
    <property type="evidence" value="ECO:0007669"/>
    <property type="project" value="InterPro"/>
</dbReference>
<reference evidence="4 5" key="1">
    <citation type="journal article" date="2019" name="Emerg. Microbes Infect.">
        <title>Comprehensive subspecies identification of 175 nontuberculous mycobacteria species based on 7547 genomic profiles.</title>
        <authorList>
            <person name="Matsumoto Y."/>
            <person name="Kinjo T."/>
            <person name="Motooka D."/>
            <person name="Nabeya D."/>
            <person name="Jung N."/>
            <person name="Uechi K."/>
            <person name="Horii T."/>
            <person name="Iida T."/>
            <person name="Fujita J."/>
            <person name="Nakamura S."/>
        </authorList>
    </citation>
    <scope>NUCLEOTIDE SEQUENCE [LARGE SCALE GENOMIC DNA]</scope>
    <source>
        <strain evidence="4 5">JCM 30726</strain>
    </source>
</reference>
<comment type="caution">
    <text evidence="4">The sequence shown here is derived from an EMBL/GenBank/DDBJ whole genome shotgun (WGS) entry which is preliminary data.</text>
</comment>
<keyword evidence="5" id="KW-1185">Reference proteome</keyword>
<dbReference type="GO" id="GO:0008610">
    <property type="term" value="P:lipid biosynthetic process"/>
    <property type="evidence" value="ECO:0007669"/>
    <property type="project" value="InterPro"/>
</dbReference>
<dbReference type="RefSeq" id="WP_163706133.1">
    <property type="nucleotide sequence ID" value="NZ_BLLA01000001.1"/>
</dbReference>
<dbReference type="Proteomes" id="UP000465301">
    <property type="component" value="Unassembled WGS sequence"/>
</dbReference>
<keyword evidence="2" id="KW-0812">Transmembrane</keyword>
<feature type="domain" description="Fatty acid hydroxylase" evidence="3">
    <location>
        <begin position="53"/>
        <end position="197"/>
    </location>
</feature>
<dbReference type="Pfam" id="PF04116">
    <property type="entry name" value="FA_hydroxylase"/>
    <property type="match status" value="1"/>
</dbReference>